<protein>
    <submittedName>
        <fullName evidence="1">Uncharacterized protein</fullName>
    </submittedName>
</protein>
<keyword evidence="2" id="KW-1185">Reference proteome</keyword>
<organism evidence="1 2">
    <name type="scientific">Aeromonas phage PS1</name>
    <dbReference type="NCBI Taxonomy" id="2591406"/>
    <lineage>
        <taxon>Viruses</taxon>
        <taxon>Duplodnaviria</taxon>
        <taxon>Heunggongvirae</taxon>
        <taxon>Uroviricota</taxon>
        <taxon>Caudoviricetes</taxon>
        <taxon>Chimalliviridae</taxon>
        <taxon>Ferozepurvirus</taxon>
        <taxon>Ferozepurvirus PS1</taxon>
    </lineage>
</organism>
<gene>
    <name evidence="1" type="ORF">PS1_0234</name>
</gene>
<dbReference type="Proteomes" id="UP000317703">
    <property type="component" value="Segment"/>
</dbReference>
<proteinExistence type="predicted"/>
<accession>A0A514TUP5</accession>
<evidence type="ECO:0000313" key="2">
    <source>
        <dbReference type="Proteomes" id="UP000317703"/>
    </source>
</evidence>
<evidence type="ECO:0000313" key="1">
    <source>
        <dbReference type="EMBL" id="QDJ96745.1"/>
    </source>
</evidence>
<sequence length="506" mass="56502">MIPQSTILVVTPIAMEVDQKGTVLSEGSSDIIKGLNDTTASLGGFTPDNIATELPDYTKLVPEHTEVMDMVSTKLAEIIRSSLYVISKYVKPILKEADHEIARNLNVQNVVDLSFDYLNVKMVNMEPDFLNSPFCPTELPNTLKETSKVALNELLKGNWADDKTGEELIELIRVDSAVLYTFFESPDEVLEVYRRIFVNKAWHDFFSSVSIQNGVVDVMHQDSYHIGKFRAIVIANLLVNKLCAMEDPMEGVTGVSLVDYRGSLAMTRDILSGSLVRFRNIWLGQAASGIVIVDGDVKYTEANWGLLNGTKLLTGSVTVGYNNKVLNLFSEASSYSLSEYVLGYLYAKERGYRIKDIMTDANVIEDALREYQQDLTTRLYDNLQKVSKESFITAIKRMEMHENFEGIVNTMDESVPKGVRIISKLQEAMNLNDFFGNPMMIKDICKGKSSLLQTGIAKELCLVFGSEIAAEILLENAKGEPGPVEHQRKVLTGAIIKAIIKRIYTK</sequence>
<reference evidence="1" key="1">
    <citation type="submission" date="2019-06" db="EMBL/GenBank/DDBJ databases">
        <title>Complete genome sequence of Aeromonas hydrophila bacteriophage PS1.</title>
        <authorList>
            <person name="Rai S."/>
            <person name="Tyagi A."/>
            <person name="Kumar N."/>
            <person name="Singh N."/>
        </authorList>
    </citation>
    <scope>NUCLEOTIDE SEQUENCE [LARGE SCALE GENOMIC DNA]</scope>
</reference>
<name>A0A514TUP5_9CAUD</name>
<dbReference type="EMBL" id="MN032614">
    <property type="protein sequence ID" value="QDJ96745.1"/>
    <property type="molecule type" value="Genomic_DNA"/>
</dbReference>